<dbReference type="InterPro" id="IPR038731">
    <property type="entry name" value="RgtA/B/C-like"/>
</dbReference>
<dbReference type="PANTHER" id="PTHR33908">
    <property type="entry name" value="MANNOSYLTRANSFERASE YKCB-RELATED"/>
    <property type="match status" value="1"/>
</dbReference>
<dbReference type="Pfam" id="PF13231">
    <property type="entry name" value="PMT_2"/>
    <property type="match status" value="1"/>
</dbReference>
<evidence type="ECO:0000256" key="2">
    <source>
        <dbReference type="ARBA" id="ARBA00022475"/>
    </source>
</evidence>
<dbReference type="RefSeq" id="WP_211421654.1">
    <property type="nucleotide sequence ID" value="NZ_CP072642.1"/>
</dbReference>
<keyword evidence="11" id="KW-1185">Reference proteome</keyword>
<dbReference type="Proteomes" id="UP000677668">
    <property type="component" value="Chromosome 1"/>
</dbReference>
<evidence type="ECO:0000256" key="5">
    <source>
        <dbReference type="ARBA" id="ARBA00022692"/>
    </source>
</evidence>
<keyword evidence="7 8" id="KW-0472">Membrane</keyword>
<keyword evidence="4 10" id="KW-0808">Transferase</keyword>
<evidence type="ECO:0000256" key="4">
    <source>
        <dbReference type="ARBA" id="ARBA00022679"/>
    </source>
</evidence>
<evidence type="ECO:0000259" key="9">
    <source>
        <dbReference type="Pfam" id="PF13231"/>
    </source>
</evidence>
<evidence type="ECO:0000256" key="7">
    <source>
        <dbReference type="ARBA" id="ARBA00023136"/>
    </source>
</evidence>
<keyword evidence="6 8" id="KW-1133">Transmembrane helix</keyword>
<feature type="transmembrane region" description="Helical" evidence="8">
    <location>
        <begin position="334"/>
        <end position="355"/>
    </location>
</feature>
<feature type="transmembrane region" description="Helical" evidence="8">
    <location>
        <begin position="164"/>
        <end position="193"/>
    </location>
</feature>
<sequence>MPDRWRHLAGFLTVAFLAGGVRFGVRVARGDATFWEQSYGFYFDLAQKLVREHTFCLDALTCAYWTPLYPVFLALVTGGERNFLSIAAAQSAVGVVTVWCAYHLARLWFSAPAGWLAAVGTALYPYFVVHDTALQETGLYTATVALATLALALVPVSSHPLRQALLAGSLTGVAMLVRPSLAPVVPLALGWLWWSCQAISSNRRWPVVGGYALALLFVLLPWLARNWLVVGRPVLTTRLGHSLWIANNPQTFTHYPVESIDRSTAAAWAAMTPAELAEVERATRRETDLDDWFRARAWAYIRSHPGATAWGACRKLGAAFWWQLNPVKGRMEQLIYGVSYVPVMLLAGVGLWLLGRRKNWPALLLCVAHVLAFSVVTAVFWAHTSHRSYLDVYFIILAAGALASFRRPDARPLLSWK</sequence>
<protein>
    <submittedName>
        <fullName evidence="10">Glycosyltransferase family 39 protein</fullName>
        <ecNumber evidence="10">2.4.-.-</ecNumber>
    </submittedName>
</protein>
<dbReference type="PANTHER" id="PTHR33908:SF11">
    <property type="entry name" value="MEMBRANE PROTEIN"/>
    <property type="match status" value="1"/>
</dbReference>
<dbReference type="EC" id="2.4.-.-" evidence="10"/>
<keyword evidence="5 8" id="KW-0812">Transmembrane</keyword>
<dbReference type="EMBL" id="CP072642">
    <property type="protein sequence ID" value="QUV93259.1"/>
    <property type="molecule type" value="Genomic_DNA"/>
</dbReference>
<feature type="transmembrane region" description="Helical" evidence="8">
    <location>
        <begin position="83"/>
        <end position="102"/>
    </location>
</feature>
<organism evidence="10 11">
    <name type="scientific">Chloracidobacterium sp. N</name>
    <dbReference type="NCBI Taxonomy" id="2821540"/>
    <lineage>
        <taxon>Bacteria</taxon>
        <taxon>Pseudomonadati</taxon>
        <taxon>Acidobacteriota</taxon>
        <taxon>Terriglobia</taxon>
        <taxon>Terriglobales</taxon>
        <taxon>Acidobacteriaceae</taxon>
        <taxon>Chloracidobacterium</taxon>
        <taxon>Chloracidobacterium aggregatum</taxon>
    </lineage>
</organism>
<feature type="transmembrane region" description="Helical" evidence="8">
    <location>
        <begin position="362"/>
        <end position="382"/>
    </location>
</feature>
<feature type="transmembrane region" description="Helical" evidence="8">
    <location>
        <begin position="205"/>
        <end position="224"/>
    </location>
</feature>
<feature type="transmembrane region" description="Helical" evidence="8">
    <location>
        <begin position="139"/>
        <end position="158"/>
    </location>
</feature>
<keyword evidence="2" id="KW-1003">Cell membrane</keyword>
<feature type="domain" description="Glycosyltransferase RgtA/B/C/D-like" evidence="9">
    <location>
        <begin position="69"/>
        <end position="222"/>
    </location>
</feature>
<feature type="transmembrane region" description="Helical" evidence="8">
    <location>
        <begin position="108"/>
        <end position="127"/>
    </location>
</feature>
<comment type="subcellular location">
    <subcellularLocation>
        <location evidence="1">Cell membrane</location>
        <topology evidence="1">Multi-pass membrane protein</topology>
    </subcellularLocation>
</comment>
<keyword evidence="3 10" id="KW-0328">Glycosyltransferase</keyword>
<dbReference type="GO" id="GO:0016757">
    <property type="term" value="F:glycosyltransferase activity"/>
    <property type="evidence" value="ECO:0007669"/>
    <property type="project" value="UniProtKB-KW"/>
</dbReference>
<evidence type="ECO:0000313" key="11">
    <source>
        <dbReference type="Proteomes" id="UP000677668"/>
    </source>
</evidence>
<name>A0ABX8AX35_9BACT</name>
<evidence type="ECO:0000256" key="8">
    <source>
        <dbReference type="SAM" id="Phobius"/>
    </source>
</evidence>
<proteinExistence type="predicted"/>
<evidence type="ECO:0000256" key="3">
    <source>
        <dbReference type="ARBA" id="ARBA00022676"/>
    </source>
</evidence>
<feature type="transmembrane region" description="Helical" evidence="8">
    <location>
        <begin position="388"/>
        <end position="405"/>
    </location>
</feature>
<reference evidence="10 11" key="1">
    <citation type="submission" date="2021-03" db="EMBL/GenBank/DDBJ databases">
        <title>Genomic and phenotypic characterization of Chloracidobacterium isolates provides evidence for multiple species.</title>
        <authorList>
            <person name="Saini M.K."/>
            <person name="Costas A.M.G."/>
            <person name="Tank M."/>
            <person name="Bryant D.A."/>
        </authorList>
    </citation>
    <scope>NUCLEOTIDE SEQUENCE [LARGE SCALE GENOMIC DNA]</scope>
    <source>
        <strain evidence="10 11">N</strain>
    </source>
</reference>
<evidence type="ECO:0000256" key="1">
    <source>
        <dbReference type="ARBA" id="ARBA00004651"/>
    </source>
</evidence>
<gene>
    <name evidence="10" type="ORF">J8C05_07715</name>
</gene>
<dbReference type="InterPro" id="IPR050297">
    <property type="entry name" value="LipidA_mod_glycosyltrf_83"/>
</dbReference>
<accession>A0ABX8AX35</accession>
<feature type="transmembrane region" description="Helical" evidence="8">
    <location>
        <begin position="54"/>
        <end position="76"/>
    </location>
</feature>
<evidence type="ECO:0000256" key="6">
    <source>
        <dbReference type="ARBA" id="ARBA00022989"/>
    </source>
</evidence>
<evidence type="ECO:0000313" key="10">
    <source>
        <dbReference type="EMBL" id="QUV93259.1"/>
    </source>
</evidence>